<keyword evidence="1" id="KW-0456">Lyase</keyword>
<dbReference type="Proteomes" id="UP000001626">
    <property type="component" value="Chromosome"/>
</dbReference>
<dbReference type="Gene3D" id="2.30.130.110">
    <property type="match status" value="1"/>
</dbReference>
<dbReference type="STRING" id="580327.Tthe_2463"/>
<evidence type="ECO:0000313" key="3">
    <source>
        <dbReference type="EMBL" id="ADL69922.1"/>
    </source>
</evidence>
<dbReference type="EMBL" id="CP002171">
    <property type="protein sequence ID" value="ADL69922.1"/>
    <property type="molecule type" value="Genomic_DNA"/>
</dbReference>
<dbReference type="AlphaFoldDB" id="D9TTE6"/>
<evidence type="ECO:0000256" key="1">
    <source>
        <dbReference type="ARBA" id="ARBA00023239"/>
    </source>
</evidence>
<dbReference type="GO" id="GO:0016829">
    <property type="term" value="F:lyase activity"/>
    <property type="evidence" value="ECO:0007669"/>
    <property type="project" value="UniProtKB-KW"/>
</dbReference>
<dbReference type="eggNOG" id="COG2721">
    <property type="taxonomic scope" value="Bacteria"/>
</dbReference>
<dbReference type="CDD" id="cd11613">
    <property type="entry name" value="SAF_AH_GD"/>
    <property type="match status" value="1"/>
</dbReference>
<protein>
    <submittedName>
        <fullName evidence="3">SAF domain protein</fullName>
    </submittedName>
</protein>
<proteinExistence type="predicted"/>
<dbReference type="RefSeq" id="WP_013298879.1">
    <property type="nucleotide sequence ID" value="NC_014410.1"/>
</dbReference>
<keyword evidence="4" id="KW-1185">Reference proteome</keyword>
<dbReference type="SMART" id="SM00858">
    <property type="entry name" value="SAF"/>
    <property type="match status" value="1"/>
</dbReference>
<gene>
    <name evidence="3" type="ordered locus">Tthe_2463</name>
</gene>
<reference evidence="3 4" key="1">
    <citation type="submission" date="2010-08" db="EMBL/GenBank/DDBJ databases">
        <title>Complete sequence of Thermoanaerobacterium thermosaccharolyticum DSM 571.</title>
        <authorList>
            <consortium name="US DOE Joint Genome Institute"/>
            <person name="Lucas S."/>
            <person name="Copeland A."/>
            <person name="Lapidus A."/>
            <person name="Cheng J.-F."/>
            <person name="Bruce D."/>
            <person name="Goodwin L."/>
            <person name="Pitluck S."/>
            <person name="Teshima H."/>
            <person name="Detter J.C."/>
            <person name="Han C."/>
            <person name="Tapia R."/>
            <person name="Land M."/>
            <person name="Hauser L."/>
            <person name="Chang Y.-J."/>
            <person name="Jeffries C."/>
            <person name="Kyrpides N."/>
            <person name="Ivanova N."/>
            <person name="Mikhailova N."/>
            <person name="Hemme C.L."/>
            <person name="Woyke T."/>
        </authorList>
    </citation>
    <scope>NUCLEOTIDE SEQUENCE [LARGE SCALE GENOMIC DNA]</scope>
    <source>
        <strain evidence="4">ATCC 7956 / DSM 571 / NCIMB 9385 / NCA 3814 / NCTC 13789 / WDCM 00135 / 2032</strain>
    </source>
</reference>
<evidence type="ECO:0000313" key="4">
    <source>
        <dbReference type="Proteomes" id="UP000001626"/>
    </source>
</evidence>
<dbReference type="Pfam" id="PF08666">
    <property type="entry name" value="SAF"/>
    <property type="match status" value="1"/>
</dbReference>
<organism evidence="3 4">
    <name type="scientific">Thermoanaerobacterium thermosaccharolyticum (strain ATCC 7956 / DSM 571 / NCIMB 9385 / NCA 3814 / NCTC 13789 / WDCM 00135 / 2032)</name>
    <name type="common">Clostridium thermosaccharolyticum</name>
    <dbReference type="NCBI Taxonomy" id="580327"/>
    <lineage>
        <taxon>Bacteria</taxon>
        <taxon>Bacillati</taxon>
        <taxon>Bacillota</taxon>
        <taxon>Clostridia</taxon>
        <taxon>Thermoanaerobacterales</taxon>
        <taxon>Thermoanaerobacteraceae</taxon>
        <taxon>Thermoanaerobacterium</taxon>
    </lineage>
</organism>
<sequence>MDDYKNAILININDNVATVLDTIKKNDKVNVMFNNQNIKKIIALDDIDLYHKIAIKDINKGNEIIKYGEVIGKAVDNIMAGQLAHVSNIESVRVRLKLKV</sequence>
<dbReference type="KEGG" id="ttm:Tthe_2463"/>
<dbReference type="OrthoDB" id="9804574at2"/>
<feature type="domain" description="SAF" evidence="2">
    <location>
        <begin position="14"/>
        <end position="90"/>
    </location>
</feature>
<dbReference type="GeneID" id="93865265"/>
<evidence type="ECO:0000259" key="2">
    <source>
        <dbReference type="SMART" id="SM00858"/>
    </source>
</evidence>
<dbReference type="HOGENOM" id="CLU_084161_3_0_9"/>
<dbReference type="InterPro" id="IPR013974">
    <property type="entry name" value="SAF"/>
</dbReference>
<name>D9TTE6_THETC</name>
<accession>D9TTE6</accession>
<dbReference type="InterPro" id="IPR044144">
    <property type="entry name" value="SAF_UxaA/GarD"/>
</dbReference>